<sequence length="146" mass="16297">MYKVLWRQWTLESAATDVLAGMDQAIADGVDIMSLMSLPLRHFQRLRKVFLCDINRGEDIRGKMSEVGAGALAGIFLADKPTLALDADGYSMPTFILEMRVGSLVRNYAMGTNNSMVREMKFVTTKVGIKPAPQVADFFFTRTRPD</sequence>
<dbReference type="GO" id="GO:0004252">
    <property type="term" value="F:serine-type endopeptidase activity"/>
    <property type="evidence" value="ECO:0007669"/>
    <property type="project" value="InterPro"/>
</dbReference>
<name>A0A835GYU5_9MAGN</name>
<dbReference type="Gene3D" id="3.40.50.200">
    <property type="entry name" value="Peptidase S8/S53 domain"/>
    <property type="match status" value="1"/>
</dbReference>
<protein>
    <submittedName>
        <fullName evidence="1">Uncharacterized protein</fullName>
    </submittedName>
</protein>
<dbReference type="AlphaFoldDB" id="A0A835GYU5"/>
<dbReference type="GO" id="GO:0006508">
    <property type="term" value="P:proteolysis"/>
    <property type="evidence" value="ECO:0007669"/>
    <property type="project" value="InterPro"/>
</dbReference>
<dbReference type="Proteomes" id="UP000631114">
    <property type="component" value="Unassembled WGS sequence"/>
</dbReference>
<proteinExistence type="predicted"/>
<reference evidence="1 2" key="1">
    <citation type="submission" date="2020-10" db="EMBL/GenBank/DDBJ databases">
        <title>The Coptis chinensis genome and diversification of protoberbering-type alkaloids.</title>
        <authorList>
            <person name="Wang B."/>
            <person name="Shu S."/>
            <person name="Song C."/>
            <person name="Liu Y."/>
        </authorList>
    </citation>
    <scope>NUCLEOTIDE SEQUENCE [LARGE SCALE GENOMIC DNA]</scope>
    <source>
        <strain evidence="1">HL-2020</strain>
        <tissue evidence="1">Leaf</tissue>
    </source>
</reference>
<dbReference type="Gene3D" id="3.50.30.30">
    <property type="match status" value="1"/>
</dbReference>
<comment type="caution">
    <text evidence="1">The sequence shown here is derived from an EMBL/GenBank/DDBJ whole genome shotgun (WGS) entry which is preliminary data.</text>
</comment>
<dbReference type="OrthoDB" id="206201at2759"/>
<dbReference type="EMBL" id="JADFTS010000009">
    <property type="protein sequence ID" value="KAF9589416.1"/>
    <property type="molecule type" value="Genomic_DNA"/>
</dbReference>
<evidence type="ECO:0000313" key="2">
    <source>
        <dbReference type="Proteomes" id="UP000631114"/>
    </source>
</evidence>
<keyword evidence="2" id="KW-1185">Reference proteome</keyword>
<accession>A0A835GYU5</accession>
<dbReference type="InterPro" id="IPR036852">
    <property type="entry name" value="Peptidase_S8/S53_dom_sf"/>
</dbReference>
<gene>
    <name evidence="1" type="ORF">IFM89_023692</name>
</gene>
<organism evidence="1 2">
    <name type="scientific">Coptis chinensis</name>
    <dbReference type="NCBI Taxonomy" id="261450"/>
    <lineage>
        <taxon>Eukaryota</taxon>
        <taxon>Viridiplantae</taxon>
        <taxon>Streptophyta</taxon>
        <taxon>Embryophyta</taxon>
        <taxon>Tracheophyta</taxon>
        <taxon>Spermatophyta</taxon>
        <taxon>Magnoliopsida</taxon>
        <taxon>Ranunculales</taxon>
        <taxon>Ranunculaceae</taxon>
        <taxon>Coptidoideae</taxon>
        <taxon>Coptis</taxon>
    </lineage>
</organism>
<evidence type="ECO:0000313" key="1">
    <source>
        <dbReference type="EMBL" id="KAF9589416.1"/>
    </source>
</evidence>